<accession>Q1A0C1</accession>
<keyword evidence="2" id="KW-1185">Reference proteome</keyword>
<dbReference type="RefSeq" id="YP_655675.1">
    <property type="nucleotide sequence ID" value="NC_008203.1"/>
</dbReference>
<evidence type="ECO:0000313" key="2">
    <source>
        <dbReference type="Proteomes" id="UP000002541"/>
    </source>
</evidence>
<dbReference type="EMBL" id="DQ398043">
    <property type="protein sequence ID" value="ABE67415.1"/>
    <property type="molecule type" value="Genomic_DNA"/>
</dbReference>
<reference evidence="1 2" key="1">
    <citation type="journal article" date="2006" name="PLoS Genet.">
        <title>Exploring the mycobacteriophage metaproteome: phage genomics as an educational platform.</title>
        <authorList>
            <person name="Hatfull G.F."/>
            <person name="Pedulla M.L."/>
            <person name="Jacobs-Sera D."/>
            <person name="Cichon P.M."/>
            <person name="Foley A."/>
            <person name="Ford M.E."/>
            <person name="Gonda R.M."/>
            <person name="Houtz J.M."/>
            <person name="Hryckowian A.J."/>
            <person name="Kelchner V.A."/>
            <person name="Namburi S."/>
            <person name="Pajcini K.V."/>
            <person name="Popovich M.G."/>
            <person name="Schleicher D.T."/>
            <person name="Simanek B.Z."/>
            <person name="Smith A.L."/>
            <person name="Zdanowicz G.M."/>
            <person name="Kumar V."/>
            <person name="Peebles C.L."/>
            <person name="Jacobs W.R.Jr."/>
            <person name="Lawrence J.G."/>
            <person name="Hendrix R.W."/>
        </authorList>
    </citation>
    <scope>NUCLEOTIDE SEQUENCE [LARGE SCALE GENOMIC DNA]</scope>
</reference>
<organism evidence="1 2">
    <name type="scientific">Mycobacterium phage Che12</name>
    <dbReference type="NCBI Taxonomy" id="2911435"/>
    <lineage>
        <taxon>Viruses</taxon>
        <taxon>Duplodnaviria</taxon>
        <taxon>Heunggongvirae</taxon>
        <taxon>Uroviricota</taxon>
        <taxon>Caudoviricetes</taxon>
        <taxon>Fromanvirus</taxon>
        <taxon>Fromanvirus Che12</taxon>
    </lineage>
</organism>
<dbReference type="Proteomes" id="UP000002541">
    <property type="component" value="Segment"/>
</dbReference>
<proteinExistence type="predicted"/>
<dbReference type="KEGG" id="vg:4156899"/>
<sequence length="55" mass="6471">MTFKQWMRRVDAILVAKVGLVHDDIADQTWHDWFDAGMEPRWAVREALTNEGMLL</sequence>
<gene>
    <name evidence="1" type="primary">96</name>
    <name evidence="1" type="ORF">PBI_CHE12_96</name>
</gene>
<dbReference type="OrthoDB" id="25019at10239"/>
<protein>
    <submittedName>
        <fullName evidence="1">Uncharacterized protein</fullName>
    </submittedName>
</protein>
<evidence type="ECO:0000313" key="1">
    <source>
        <dbReference type="EMBL" id="ABE67415.1"/>
    </source>
</evidence>
<name>Q1A0C1_9CAUD</name>